<dbReference type="Proteomes" id="UP000592216">
    <property type="component" value="Unassembled WGS sequence"/>
</dbReference>
<proteinExistence type="predicted"/>
<dbReference type="AlphaFoldDB" id="A0A850QF34"/>
<sequence>MPLLSITVDETVWQNRKDDMTSALPKIREMLCNKLDVGQEFASLTLTPVFGLTDQTKVNGDLRVLGKESRGPEVLQDVATTLQTMLSEAAADHASVRITTMDPAKYMAKR</sequence>
<dbReference type="EMBL" id="JABCJE010000018">
    <property type="protein sequence ID" value="NVO25570.1"/>
    <property type="molecule type" value="Genomic_DNA"/>
</dbReference>
<comment type="caution">
    <text evidence="1">The sequence shown here is derived from an EMBL/GenBank/DDBJ whole genome shotgun (WGS) entry which is preliminary data.</text>
</comment>
<name>A0A850QF34_9RHOB</name>
<gene>
    <name evidence="1" type="ORF">HJ536_19635</name>
</gene>
<protein>
    <submittedName>
        <fullName evidence="1">Uncharacterized protein</fullName>
    </submittedName>
</protein>
<evidence type="ECO:0000313" key="2">
    <source>
        <dbReference type="Proteomes" id="UP000592216"/>
    </source>
</evidence>
<evidence type="ECO:0000313" key="1">
    <source>
        <dbReference type="EMBL" id="NVO25570.1"/>
    </source>
</evidence>
<dbReference type="RefSeq" id="WP_177159096.1">
    <property type="nucleotide sequence ID" value="NZ_JABCJE010000018.1"/>
</dbReference>
<accession>A0A850QF34</accession>
<reference evidence="1 2" key="1">
    <citation type="submission" date="2020-04" db="EMBL/GenBank/DDBJ databases">
        <title>Donghicola sp., a member of the Rhodobacteraceae family isolated from mangrove forest in Thailand.</title>
        <authorList>
            <person name="Charoenyingcharoen P."/>
            <person name="Yukphan P."/>
        </authorList>
    </citation>
    <scope>NUCLEOTIDE SEQUENCE [LARGE SCALE GENOMIC DNA]</scope>
    <source>
        <strain evidence="1 2">B5-SW-15</strain>
    </source>
</reference>
<organism evidence="1 2">
    <name type="scientific">Donghicola mangrovi</name>
    <dbReference type="NCBI Taxonomy" id="2729614"/>
    <lineage>
        <taxon>Bacteria</taxon>
        <taxon>Pseudomonadati</taxon>
        <taxon>Pseudomonadota</taxon>
        <taxon>Alphaproteobacteria</taxon>
        <taxon>Rhodobacterales</taxon>
        <taxon>Roseobacteraceae</taxon>
        <taxon>Donghicola</taxon>
    </lineage>
</organism>